<keyword evidence="3" id="KW-1185">Reference proteome</keyword>
<dbReference type="Proteomes" id="UP000051952">
    <property type="component" value="Unassembled WGS sequence"/>
</dbReference>
<organism evidence="2 3">
    <name type="scientific">Bodo saltans</name>
    <name type="common">Flagellated protozoan</name>
    <dbReference type="NCBI Taxonomy" id="75058"/>
    <lineage>
        <taxon>Eukaryota</taxon>
        <taxon>Discoba</taxon>
        <taxon>Euglenozoa</taxon>
        <taxon>Kinetoplastea</taxon>
        <taxon>Metakinetoplastina</taxon>
        <taxon>Eubodonida</taxon>
        <taxon>Bodonidae</taxon>
        <taxon>Bodo</taxon>
    </lineage>
</organism>
<dbReference type="AlphaFoldDB" id="A0A0S4J279"/>
<protein>
    <submittedName>
        <fullName evidence="2">Uncharacterized protein</fullName>
    </submittedName>
</protein>
<feature type="region of interest" description="Disordered" evidence="1">
    <location>
        <begin position="32"/>
        <end position="86"/>
    </location>
</feature>
<accession>A0A0S4J279</accession>
<evidence type="ECO:0000256" key="1">
    <source>
        <dbReference type="SAM" id="MobiDB-lite"/>
    </source>
</evidence>
<evidence type="ECO:0000313" key="3">
    <source>
        <dbReference type="Proteomes" id="UP000051952"/>
    </source>
</evidence>
<dbReference type="EMBL" id="CYKH01000920">
    <property type="protein sequence ID" value="CUG65462.1"/>
    <property type="molecule type" value="Genomic_DNA"/>
</dbReference>
<gene>
    <name evidence="2" type="ORF">BSAL_82625</name>
</gene>
<dbReference type="VEuPathDB" id="TriTrypDB:BSAL_82625"/>
<sequence length="226" mass="23934">ALLSNAIGSRWQKKKPSASLRRFGAASLLAASVSSVSRRGGGVDGNASMSTSRAQSPTSAGPRTLNPFQRASPPKPASPTTNEETSKTVILLDDTLTMELFGVVDDGSLASPTHGSSVSPDGVVGGGAPLNSSRMHHMQAVQAKLDRSREAHVKAEEKRQAIHDAAKEATRGVRVLGVSDLESVDKRNYLHPDADKRADLAARVQKHKQRGFTTYLSRVPFSTGAV</sequence>
<evidence type="ECO:0000313" key="2">
    <source>
        <dbReference type="EMBL" id="CUG65462.1"/>
    </source>
</evidence>
<feature type="compositionally biased region" description="Polar residues" evidence="1">
    <location>
        <begin position="47"/>
        <end position="69"/>
    </location>
</feature>
<proteinExistence type="predicted"/>
<feature type="non-terminal residue" evidence="2">
    <location>
        <position position="1"/>
    </location>
</feature>
<name>A0A0S4J279_BODSA</name>
<reference evidence="3" key="1">
    <citation type="submission" date="2015-09" db="EMBL/GenBank/DDBJ databases">
        <authorList>
            <consortium name="Pathogen Informatics"/>
        </authorList>
    </citation>
    <scope>NUCLEOTIDE SEQUENCE [LARGE SCALE GENOMIC DNA]</scope>
    <source>
        <strain evidence="3">Lake Konstanz</strain>
    </source>
</reference>